<keyword evidence="3" id="KW-0418">Kinase</keyword>
<sequence length="465" mass="50930">MKHTRPVAIAVFDIGKTNAKISIHDARNAQLFWEEKQANTPLPGPPYRHHDIDGLWQFCLAQLQKAANEFNITRIVVTTHGATVVVLHDDTVVMPVVDYENEIPAAINARYAALRDPFVQSLSPDLPAGLNIGRQIYALGQTQGDVFDTASDFLLYPQYWAWRLCGVKASECTSLGCHSDLWHPETGEWSNLAKKQGWHRKFPDVKRADAVIGTLLPDIAAQTGISPQCEILCGIHDSNASLVPYIQTMPKPFTLVSSGTWVICFGVGSTATRNLREDRDTLCNVDLDGHAVPSARFMGGREYETLCADARTDFNIDDIDHVIDQCVFAIPSFATAGGPFAGHHGKIENHELLTTPAHHAALATLYSALMIDYCLGMIGAGGPLILDGPFAQNALLCQILALFRAEQPVHIASGSGGTSHGAALLALAENDTLAPDELLHEIDRELTGARYTNYRHQWFLRLPAR</sequence>
<keyword evidence="7" id="KW-1185">Reference proteome</keyword>
<dbReference type="InterPro" id="IPR018484">
    <property type="entry name" value="FGGY_N"/>
</dbReference>
<dbReference type="InterPro" id="IPR043129">
    <property type="entry name" value="ATPase_NBD"/>
</dbReference>
<dbReference type="OrthoDB" id="9786272at2"/>
<comment type="similarity">
    <text evidence="1">Belongs to the FGGY kinase family.</text>
</comment>
<evidence type="ECO:0000313" key="6">
    <source>
        <dbReference type="EMBL" id="OSQ35966.1"/>
    </source>
</evidence>
<dbReference type="PANTHER" id="PTHR43095:SF5">
    <property type="entry name" value="XYLULOSE KINASE"/>
    <property type="match status" value="1"/>
</dbReference>
<feature type="domain" description="Carbohydrate kinase FGGY N-terminal" evidence="4">
    <location>
        <begin position="10"/>
        <end position="243"/>
    </location>
</feature>
<organism evidence="6 7">
    <name type="scientific">Thalassospira mesophila</name>
    <dbReference type="NCBI Taxonomy" id="1293891"/>
    <lineage>
        <taxon>Bacteria</taxon>
        <taxon>Pseudomonadati</taxon>
        <taxon>Pseudomonadota</taxon>
        <taxon>Alphaproteobacteria</taxon>
        <taxon>Rhodospirillales</taxon>
        <taxon>Thalassospiraceae</taxon>
        <taxon>Thalassospira</taxon>
    </lineage>
</organism>
<dbReference type="AlphaFoldDB" id="A0A1Y2KXI7"/>
<dbReference type="InterPro" id="IPR050406">
    <property type="entry name" value="FGGY_Carb_Kinase"/>
</dbReference>
<dbReference type="RefSeq" id="WP_085585613.1">
    <property type="nucleotide sequence ID" value="NZ_JFKA01000013.1"/>
</dbReference>
<name>A0A1Y2KXI7_9PROT</name>
<dbReference type="SUPFAM" id="SSF53067">
    <property type="entry name" value="Actin-like ATPase domain"/>
    <property type="match status" value="1"/>
</dbReference>
<evidence type="ECO:0000259" key="4">
    <source>
        <dbReference type="Pfam" id="PF00370"/>
    </source>
</evidence>
<accession>A0A1Y2KXI7</accession>
<dbReference type="Pfam" id="PF21546">
    <property type="entry name" value="FGGY_C_2"/>
    <property type="match status" value="1"/>
</dbReference>
<dbReference type="InterPro" id="IPR049382">
    <property type="entry name" value="FGGY_C_2"/>
</dbReference>
<gene>
    <name evidence="6" type="ORF">TMES_19235</name>
</gene>
<keyword evidence="2" id="KW-0808">Transferase</keyword>
<evidence type="ECO:0000256" key="3">
    <source>
        <dbReference type="ARBA" id="ARBA00022777"/>
    </source>
</evidence>
<evidence type="ECO:0000256" key="2">
    <source>
        <dbReference type="ARBA" id="ARBA00022679"/>
    </source>
</evidence>
<dbReference type="Gene3D" id="3.30.420.40">
    <property type="match status" value="3"/>
</dbReference>
<dbReference type="Proteomes" id="UP000193391">
    <property type="component" value="Unassembled WGS sequence"/>
</dbReference>
<evidence type="ECO:0000256" key="1">
    <source>
        <dbReference type="ARBA" id="ARBA00009156"/>
    </source>
</evidence>
<dbReference type="GO" id="GO:0016301">
    <property type="term" value="F:kinase activity"/>
    <property type="evidence" value="ECO:0007669"/>
    <property type="project" value="UniProtKB-KW"/>
</dbReference>
<dbReference type="STRING" id="1293891.TMES_19235"/>
<evidence type="ECO:0000259" key="5">
    <source>
        <dbReference type="Pfam" id="PF21546"/>
    </source>
</evidence>
<dbReference type="CDD" id="cd07772">
    <property type="entry name" value="ASKHA_NBD_FGGY_NaCK-like"/>
    <property type="match status" value="1"/>
</dbReference>
<dbReference type="GO" id="GO:0005975">
    <property type="term" value="P:carbohydrate metabolic process"/>
    <property type="evidence" value="ECO:0007669"/>
    <property type="project" value="InterPro"/>
</dbReference>
<dbReference type="Pfam" id="PF00370">
    <property type="entry name" value="FGGY_N"/>
    <property type="match status" value="1"/>
</dbReference>
<proteinExistence type="inferred from homology"/>
<dbReference type="EMBL" id="JFKA01000013">
    <property type="protein sequence ID" value="OSQ35966.1"/>
    <property type="molecule type" value="Genomic_DNA"/>
</dbReference>
<reference evidence="6 7" key="1">
    <citation type="submission" date="2014-03" db="EMBL/GenBank/DDBJ databases">
        <title>The draft genome sequence of Thalassospira mesophila JCM 18969.</title>
        <authorList>
            <person name="Lai Q."/>
            <person name="Shao Z."/>
        </authorList>
    </citation>
    <scope>NUCLEOTIDE SEQUENCE [LARGE SCALE GENOMIC DNA]</scope>
    <source>
        <strain evidence="6 7">JCM 18969</strain>
    </source>
</reference>
<comment type="caution">
    <text evidence="6">The sequence shown here is derived from an EMBL/GenBank/DDBJ whole genome shotgun (WGS) entry which is preliminary data.</text>
</comment>
<feature type="domain" description="Carbohydrate kinase FGGY C-terminal" evidence="5">
    <location>
        <begin position="251"/>
        <end position="426"/>
    </location>
</feature>
<dbReference type="PANTHER" id="PTHR43095">
    <property type="entry name" value="SUGAR KINASE"/>
    <property type="match status" value="1"/>
</dbReference>
<protein>
    <submittedName>
        <fullName evidence="6">Uncharacterized protein</fullName>
    </submittedName>
</protein>
<evidence type="ECO:0000313" key="7">
    <source>
        <dbReference type="Proteomes" id="UP000193391"/>
    </source>
</evidence>